<dbReference type="InterPro" id="IPR036113">
    <property type="entry name" value="Asp/Glu-ADT_sf_sub_c"/>
</dbReference>
<dbReference type="Pfam" id="PF02686">
    <property type="entry name" value="GatC"/>
    <property type="match status" value="1"/>
</dbReference>
<keyword evidence="1" id="KW-0808">Transferase</keyword>
<dbReference type="EC" id="6.3.5.7" evidence="1"/>
<accession>A0A0W8F411</accession>
<proteinExistence type="inferred from homology"/>
<gene>
    <name evidence="1" type="ORF">ASZ90_014685</name>
</gene>
<sequence>MVTERDVSHIAELADIGIDREELPGFTGQFNEILEYFDILDQVEAAGAPEPDSWNVFRDDEVIPPLPRDEVLANTDEKEDGFFRAPRVM</sequence>
<keyword evidence="1" id="KW-0436">Ligase</keyword>
<dbReference type="AlphaFoldDB" id="A0A0W8F411"/>
<evidence type="ECO:0000313" key="1">
    <source>
        <dbReference type="EMBL" id="KUG15640.1"/>
    </source>
</evidence>
<dbReference type="GO" id="GO:0016740">
    <property type="term" value="F:transferase activity"/>
    <property type="evidence" value="ECO:0007669"/>
    <property type="project" value="UniProtKB-KW"/>
</dbReference>
<dbReference type="InterPro" id="IPR003837">
    <property type="entry name" value="GatC"/>
</dbReference>
<dbReference type="SUPFAM" id="SSF141000">
    <property type="entry name" value="Glu-tRNAGln amidotransferase C subunit"/>
    <property type="match status" value="1"/>
</dbReference>
<protein>
    <submittedName>
        <fullName evidence="1">Aspartyl-trna(Asn) amidotransferase subunit c</fullName>
        <ecNumber evidence="1">6.3.5.6</ecNumber>
        <ecNumber evidence="1">6.3.5.7</ecNumber>
    </submittedName>
</protein>
<dbReference type="GO" id="GO:0006450">
    <property type="term" value="P:regulation of translational fidelity"/>
    <property type="evidence" value="ECO:0007669"/>
    <property type="project" value="InterPro"/>
</dbReference>
<dbReference type="GO" id="GO:0050566">
    <property type="term" value="F:asparaginyl-tRNA synthase (glutamine-hydrolyzing) activity"/>
    <property type="evidence" value="ECO:0007669"/>
    <property type="project" value="UniProtKB-EC"/>
</dbReference>
<dbReference type="NCBIfam" id="TIGR00135">
    <property type="entry name" value="gatC"/>
    <property type="match status" value="1"/>
</dbReference>
<dbReference type="GO" id="GO:0050567">
    <property type="term" value="F:glutaminyl-tRNA synthase (glutamine-hydrolyzing) activity"/>
    <property type="evidence" value="ECO:0007669"/>
    <property type="project" value="UniProtKB-EC"/>
</dbReference>
<dbReference type="EC" id="6.3.5.6" evidence="1"/>
<comment type="caution">
    <text evidence="1">The sequence shown here is derived from an EMBL/GenBank/DDBJ whole genome shotgun (WGS) entry which is preliminary data.</text>
</comment>
<dbReference type="Gene3D" id="1.10.20.60">
    <property type="entry name" value="Glu-tRNAGln amidotransferase C subunit, N-terminal domain"/>
    <property type="match status" value="1"/>
</dbReference>
<dbReference type="HAMAP" id="MF_00122">
    <property type="entry name" value="GatC"/>
    <property type="match status" value="1"/>
</dbReference>
<organism evidence="1">
    <name type="scientific">hydrocarbon metagenome</name>
    <dbReference type="NCBI Taxonomy" id="938273"/>
    <lineage>
        <taxon>unclassified sequences</taxon>
        <taxon>metagenomes</taxon>
        <taxon>ecological metagenomes</taxon>
    </lineage>
</organism>
<name>A0A0W8F411_9ZZZZ</name>
<reference evidence="1" key="1">
    <citation type="journal article" date="2015" name="Proc. Natl. Acad. Sci. U.S.A.">
        <title>Networks of energetic and metabolic interactions define dynamics in microbial communities.</title>
        <authorList>
            <person name="Embree M."/>
            <person name="Liu J.K."/>
            <person name="Al-Bassam M.M."/>
            <person name="Zengler K."/>
        </authorList>
    </citation>
    <scope>NUCLEOTIDE SEQUENCE</scope>
</reference>
<dbReference type="EMBL" id="LNQE01001542">
    <property type="protein sequence ID" value="KUG15640.1"/>
    <property type="molecule type" value="Genomic_DNA"/>
</dbReference>